<reference evidence="1 2" key="1">
    <citation type="submission" date="2020-11" db="EMBL/GenBank/DDBJ databases">
        <title>Kefir isolates.</title>
        <authorList>
            <person name="Marcisauskas S."/>
            <person name="Kim Y."/>
            <person name="Blasche S."/>
        </authorList>
    </citation>
    <scope>NUCLEOTIDE SEQUENCE [LARGE SCALE GENOMIC DNA]</scope>
    <source>
        <strain evidence="1 2">OG2</strain>
    </source>
</reference>
<dbReference type="EMBL" id="PUHR01000019">
    <property type="protein sequence ID" value="KAG0670814.1"/>
    <property type="molecule type" value="Genomic_DNA"/>
</dbReference>
<sequence length="258" mass="29334">MIRTIGRHSIKGLCQRSSFPVRSTITPARLNLSFNMKMNLTSNISYVTRGYASTAKRGNSTQEELPSFKKLILIGLAGTAVFVLAVRSLDQNKPKTSYSEEEYQQVLNGLKRKVAIFQPGEIDMQLTTLPDIKAAEKRLSKQEIQSTIFIDPKDIVDNHKNTPDDKYKALLENIYKVYANDYYYHLPQGLLVALMLDYVKENVHKDDKVVIVDFPKTIKDASNFESEIAVISKIYIPKDESEDPVCKYFETVNKVTLV</sequence>
<keyword evidence="2" id="KW-1185">Reference proteome</keyword>
<protein>
    <submittedName>
        <fullName evidence="1">Altered inheritance of mitochondria protein 36, mitochondrial</fullName>
    </submittedName>
</protein>
<organism evidence="1 2">
    <name type="scientific">Maudiozyma exigua</name>
    <name type="common">Yeast</name>
    <name type="synonym">Kazachstania exigua</name>
    <dbReference type="NCBI Taxonomy" id="34358"/>
    <lineage>
        <taxon>Eukaryota</taxon>
        <taxon>Fungi</taxon>
        <taxon>Dikarya</taxon>
        <taxon>Ascomycota</taxon>
        <taxon>Saccharomycotina</taxon>
        <taxon>Saccharomycetes</taxon>
        <taxon>Saccharomycetales</taxon>
        <taxon>Saccharomycetaceae</taxon>
        <taxon>Maudiozyma</taxon>
    </lineage>
</organism>
<evidence type="ECO:0000313" key="2">
    <source>
        <dbReference type="Proteomes" id="UP000750334"/>
    </source>
</evidence>
<evidence type="ECO:0000313" key="1">
    <source>
        <dbReference type="EMBL" id="KAG0670814.1"/>
    </source>
</evidence>
<dbReference type="AlphaFoldDB" id="A0A9P6WF83"/>
<gene>
    <name evidence="1" type="primary">AIM36</name>
    <name evidence="1" type="ORF">C6P45_001823</name>
</gene>
<dbReference type="OrthoDB" id="4081130at2759"/>
<dbReference type="Proteomes" id="UP000750334">
    <property type="component" value="Unassembled WGS sequence"/>
</dbReference>
<comment type="caution">
    <text evidence="1">The sequence shown here is derived from an EMBL/GenBank/DDBJ whole genome shotgun (WGS) entry which is preliminary data.</text>
</comment>
<name>A0A9P6WF83_MAUEX</name>
<accession>A0A9P6WF83</accession>
<proteinExistence type="predicted"/>